<evidence type="ECO:0000256" key="1">
    <source>
        <dbReference type="SAM" id="MobiDB-lite"/>
    </source>
</evidence>
<sequence>MSWDEDGTPHPLAQRRSGRSEQEPDRLPEVRELEALGWEPAPEEAAWVFLPYVWPPADRTWIPDRSTHWAVDTVLDGHGHITDVHAEPLAGPDLRGLDRETDEAVAALGLPPRPPGRLWLLRPVGRFTSVAAVLDHLRGLAAGRGVDPAATAAFMELVRAELAELAAAE</sequence>
<feature type="region of interest" description="Disordered" evidence="1">
    <location>
        <begin position="1"/>
        <end position="29"/>
    </location>
</feature>
<reference evidence="2 3" key="1">
    <citation type="submission" date="2024-10" db="EMBL/GenBank/DDBJ databases">
        <title>The Natural Products Discovery Center: Release of the First 8490 Sequenced Strains for Exploring Actinobacteria Biosynthetic Diversity.</title>
        <authorList>
            <person name="Kalkreuter E."/>
            <person name="Kautsar S.A."/>
            <person name="Yang D."/>
            <person name="Bader C.D."/>
            <person name="Teijaro C.N."/>
            <person name="Fluegel L."/>
            <person name="Davis C.M."/>
            <person name="Simpson J.R."/>
            <person name="Lauterbach L."/>
            <person name="Steele A.D."/>
            <person name="Gui C."/>
            <person name="Meng S."/>
            <person name="Li G."/>
            <person name="Viehrig K."/>
            <person name="Ye F."/>
            <person name="Su P."/>
            <person name="Kiefer A.F."/>
            <person name="Nichols A."/>
            <person name="Cepeda A.J."/>
            <person name="Yan W."/>
            <person name="Fan B."/>
            <person name="Jiang Y."/>
            <person name="Adhikari A."/>
            <person name="Zheng C.-J."/>
            <person name="Schuster L."/>
            <person name="Cowan T.M."/>
            <person name="Smanski M.J."/>
            <person name="Chevrette M.G."/>
            <person name="De Carvalho L.P.S."/>
            <person name="Shen B."/>
        </authorList>
    </citation>
    <scope>NUCLEOTIDE SEQUENCE [LARGE SCALE GENOMIC DNA]</scope>
    <source>
        <strain evidence="2 3">NPDC087220</strain>
    </source>
</reference>
<accession>A0ABW8ELN6</accession>
<dbReference type="RefSeq" id="WP_365503496.1">
    <property type="nucleotide sequence ID" value="NZ_JBFANW010000006.1"/>
</dbReference>
<proteinExistence type="predicted"/>
<keyword evidence="3" id="KW-1185">Reference proteome</keyword>
<feature type="compositionally biased region" description="Basic and acidic residues" evidence="1">
    <location>
        <begin position="18"/>
        <end position="29"/>
    </location>
</feature>
<evidence type="ECO:0000313" key="2">
    <source>
        <dbReference type="EMBL" id="MFJ2823042.1"/>
    </source>
</evidence>
<dbReference type="EMBL" id="JBIUYY010000007">
    <property type="protein sequence ID" value="MFJ2823042.1"/>
    <property type="molecule type" value="Genomic_DNA"/>
</dbReference>
<comment type="caution">
    <text evidence="2">The sequence shown here is derived from an EMBL/GenBank/DDBJ whole genome shotgun (WGS) entry which is preliminary data.</text>
</comment>
<dbReference type="InterPro" id="IPR046000">
    <property type="entry name" value="DUF5956"/>
</dbReference>
<evidence type="ECO:0000313" key="3">
    <source>
        <dbReference type="Proteomes" id="UP001617351"/>
    </source>
</evidence>
<protein>
    <submittedName>
        <fullName evidence="2">DUF5956 family protein</fullName>
    </submittedName>
</protein>
<gene>
    <name evidence="2" type="ORF">ACIO7M_18295</name>
</gene>
<dbReference type="Proteomes" id="UP001617351">
    <property type="component" value="Unassembled WGS sequence"/>
</dbReference>
<name>A0ABW8ELN6_STRT5</name>
<dbReference type="Pfam" id="PF19381">
    <property type="entry name" value="DUF5956"/>
    <property type="match status" value="1"/>
</dbReference>
<organism evidence="2 3">
    <name type="scientific">Streptomyces toxytricini</name>
    <name type="common">Actinomyces toxytricini</name>
    <dbReference type="NCBI Taxonomy" id="67369"/>
    <lineage>
        <taxon>Bacteria</taxon>
        <taxon>Bacillati</taxon>
        <taxon>Actinomycetota</taxon>
        <taxon>Actinomycetes</taxon>
        <taxon>Kitasatosporales</taxon>
        <taxon>Streptomycetaceae</taxon>
        <taxon>Streptomyces</taxon>
    </lineage>
</organism>